<feature type="compositionally biased region" description="Low complexity" evidence="2">
    <location>
        <begin position="89"/>
        <end position="119"/>
    </location>
</feature>
<dbReference type="EMBL" id="JACJQH010000078">
    <property type="protein sequence ID" value="MBD2200149.1"/>
    <property type="molecule type" value="Genomic_DNA"/>
</dbReference>
<dbReference type="Proteomes" id="UP000658514">
    <property type="component" value="Unassembled WGS sequence"/>
</dbReference>
<proteinExistence type="predicted"/>
<comment type="caution">
    <text evidence="3">The sequence shown here is derived from an EMBL/GenBank/DDBJ whole genome shotgun (WGS) entry which is preliminary data.</text>
</comment>
<feature type="region of interest" description="Disordered" evidence="2">
    <location>
        <begin position="1689"/>
        <end position="1712"/>
    </location>
</feature>
<feature type="coiled-coil region" evidence="1">
    <location>
        <begin position="842"/>
        <end position="890"/>
    </location>
</feature>
<organism evidence="3 4">
    <name type="scientific">Calothrix parietina FACHB-288</name>
    <dbReference type="NCBI Taxonomy" id="2692896"/>
    <lineage>
        <taxon>Bacteria</taxon>
        <taxon>Bacillati</taxon>
        <taxon>Cyanobacteriota</taxon>
        <taxon>Cyanophyceae</taxon>
        <taxon>Nostocales</taxon>
        <taxon>Calotrichaceae</taxon>
        <taxon>Calothrix</taxon>
    </lineage>
</organism>
<feature type="region of interest" description="Disordered" evidence="2">
    <location>
        <begin position="1"/>
        <end position="139"/>
    </location>
</feature>
<accession>A0ABR8AK16</accession>
<keyword evidence="1" id="KW-0175">Coiled coil</keyword>
<evidence type="ECO:0000313" key="4">
    <source>
        <dbReference type="Proteomes" id="UP000658514"/>
    </source>
</evidence>
<feature type="compositionally biased region" description="Polar residues" evidence="2">
    <location>
        <begin position="62"/>
        <end position="80"/>
    </location>
</feature>
<gene>
    <name evidence="3" type="ORF">H6G24_32580</name>
</gene>
<reference evidence="3 4" key="1">
    <citation type="journal article" date="2020" name="ISME J.">
        <title>Comparative genomics reveals insights into cyanobacterial evolution and habitat adaptation.</title>
        <authorList>
            <person name="Chen M.Y."/>
            <person name="Teng W.K."/>
            <person name="Zhao L."/>
            <person name="Hu C.X."/>
            <person name="Zhou Y.K."/>
            <person name="Han B.P."/>
            <person name="Song L.R."/>
            <person name="Shu W.S."/>
        </authorList>
    </citation>
    <scope>NUCLEOTIDE SEQUENCE [LARGE SCALE GENOMIC DNA]</scope>
    <source>
        <strain evidence="3 4">FACHB-288</strain>
    </source>
</reference>
<dbReference type="RefSeq" id="WP_190550707.1">
    <property type="nucleotide sequence ID" value="NZ_CAWPNO010000115.1"/>
</dbReference>
<evidence type="ECO:0000256" key="2">
    <source>
        <dbReference type="SAM" id="MobiDB-lite"/>
    </source>
</evidence>
<name>A0ABR8AK16_9CYAN</name>
<keyword evidence="4" id="KW-1185">Reference proteome</keyword>
<sequence length="1712" mass="187131">MSIIQDFQEGNNPKNKDNLKVPNIKTPLPQLQPQSVEQQLGQTPLTSTTNIVPPNKQLPVLPNNSPDNYYSETPISQTDNVDPAPTAGESITTETNTESDTTSSPSTNNSQSTPPTTSTFNLPGEIQPTSAPVLSGETYGSVDSAVSKDYREELIRQGKINQAVVDENELTNNYIPTLYIPTPNYSSQWKAGYSRISNFANSVSTAANIQALPQTRTDPRQYRPDSTKPLGANSSYYNQPNNTYGPVDTRQLLPGTNVGNNPFLYFINLLGSVPMGGAAEVKKNIDNGLKSIPLIGNALYNLNNLPNWTVRQLFNYTPTNVNDLKPKNAADLAGQTGNIINSASGGLPGLVGGIVNALAMKTAENAIKGNRPNYSPTANGLLDPDLKYKGNYLLDVFKGAGYSFSDYEYNTQGVKNPIGLKAGRDPGNAGIEYTNPLTYVGLLLDVGMPDATDAIKPIYSLAKKMGIIKAPSKVPIKAPEKIVQAPKPEPKPYTPIPPESALVKVTPLNIPKKVNPPSPINPTLITPYRGPTPSPLKVPNIPINKTFNLGEAKANEAMSILNSARASLNNNKPLETAQKLREFGNSYKGYGLQADARNIIGLIRNGEYSKAREALNSLNASIDQYSIRTPKLASNSVEVSTKLNEVSVSLNSNNISGALTAIQGIPESGKLARFLKKGDIQASKVELNKLTTQINEAQRITQEADGVITIDVTPIGSSVVPNKPTKVLLINSEGTLVKRTTELVPEVEAIKLIIGRDVEVPVIKLNDLGRLKEVVNELPPSPVKGLLPESNVTTSAVEGVVNKTPLQNVVDDLETKALTPTSVETKAPSPAPELVSPSIPLKVEKEADLVRETSELIRLQNKPNIRPAKIEAQKDVVETLKKEVETISNTPEPKTKVLPAIALKGELTVSEAAKLLSNNIPGTQIGEEVVKQAKRTKDQVLALMRVVPAPDGKPIISSAYRGILKDKVRIQRWTDVKKILEARGIQDPVYYRLFSENGAPIDIAALSDPNFRIVVDPPKAYKAQKEVVVDNSRYASVIEGGDTVLTQKSTQTINTSVKQSFLPGYEKPRIKAKASNNKINYLTDNKAKGELKRVLVSEIDNAWKEKKIGADGIGSVKKKYEEALLKIANTDEPVTIPQISVGSDGQVKFLKGANEFAVLRDSGVTEIPVMMTGTGYWKGTELNKTRAINELKREQKRLQKALNSTDDPAKVEDILARLEEITDQLNNPDVKNPAVLKELQNEIIPDNQIGKSQPVVEATAIKLEAERDLEEISDVVNKLEYELGQQELALSESVRIIENTADIGRKSISEADIISPQVIEDIATNYNSKEIVLEAIKNIEPRDKKGLNNLIKRAQELFKTKAGDDAALLDNFNEELDSTLRPLREAIDSLREGEKLDVFKYDEVIDSLADSPINSKPFYHGSSVVNWSPNYDPISTGSNAEWGQGLYLSTDPERASHFAKATVGENLPYIEDRNFGTPKVYELKPNLDNVIDVNEPASKTVKKLFVNSLQSVVGKGTEASKRFVQIVKRNTDTITVSELYGAIERALVKSGDNSEATLSNVKRQVNYSLREAGFDGLSDGNTLNVLDTSKVQVINTQALDNVDEIGSAIARHNADSMTALDNPNIPSAQVNHMESGVRLQSQLREDTINKLKEARQKQVEAISNLDEADTELTELAQREKEVNRLQQLEKDQKEMERLDRELSKPNDNPCEF</sequence>
<feature type="compositionally biased region" description="Basic and acidic residues" evidence="2">
    <location>
        <begin position="1689"/>
        <end position="1704"/>
    </location>
</feature>
<evidence type="ECO:0000313" key="3">
    <source>
        <dbReference type="EMBL" id="MBD2200149.1"/>
    </source>
</evidence>
<evidence type="ECO:0000256" key="1">
    <source>
        <dbReference type="SAM" id="Coils"/>
    </source>
</evidence>
<feature type="compositionally biased region" description="Polar residues" evidence="2">
    <location>
        <begin position="29"/>
        <end position="52"/>
    </location>
</feature>
<protein>
    <submittedName>
        <fullName evidence="3">Uncharacterized protein</fullName>
    </submittedName>
</protein>